<dbReference type="GO" id="GO:0000271">
    <property type="term" value="P:polysaccharide biosynthetic process"/>
    <property type="evidence" value="ECO:0007669"/>
    <property type="project" value="InterPro"/>
</dbReference>
<dbReference type="Proteomes" id="UP000277930">
    <property type="component" value="Chromosome 1"/>
</dbReference>
<protein>
    <submittedName>
        <fullName evidence="1">Capsule polysaccharide export protein KpsC</fullName>
    </submittedName>
</protein>
<dbReference type="EMBL" id="LR134246">
    <property type="protein sequence ID" value="VED33693.1"/>
    <property type="molecule type" value="Genomic_DNA"/>
</dbReference>
<gene>
    <name evidence="1" type="ORF">NCTC9702_00938</name>
</gene>
<sequence>MIGIYSPGIWRIPHLEKFLAQPCQKLSLLRPVPQNVDAIAVWGHRPSAAKPVAIAKAAGKPVIRLEDGFVRSLDLGVNGEPPLSLVVDDCGIYYDASKPSALEKLVQDKAGNTALISQAREAMHTIVTGDLSKYNLAPAFVADESERSDIVLVVDQTFNDMSVTYGNAGPHEFAAMLEAAMAENPQAEIWVKVHPDVLEGKKTGYFAESARHATSTFNCRECQPAVAVATRFPGLRRDLPVRL</sequence>
<proteinExistence type="predicted"/>
<evidence type="ECO:0000313" key="2">
    <source>
        <dbReference type="Proteomes" id="UP000277930"/>
    </source>
</evidence>
<reference evidence="1 2" key="1">
    <citation type="submission" date="2018-12" db="EMBL/GenBank/DDBJ databases">
        <authorList>
            <consortium name="Pathogen Informatics"/>
        </authorList>
    </citation>
    <scope>NUCLEOTIDE SEQUENCE [LARGE SCALE GENOMIC DNA]</scope>
    <source>
        <strain evidence="1 2">NCTC9702</strain>
    </source>
</reference>
<accession>A0A3S5DVQ4</accession>
<evidence type="ECO:0000313" key="1">
    <source>
        <dbReference type="EMBL" id="VED33693.1"/>
    </source>
</evidence>
<organism evidence="1 2">
    <name type="scientific">Escherichia coli</name>
    <dbReference type="NCBI Taxonomy" id="562"/>
    <lineage>
        <taxon>Bacteria</taxon>
        <taxon>Pseudomonadati</taxon>
        <taxon>Pseudomonadota</taxon>
        <taxon>Gammaproteobacteria</taxon>
        <taxon>Enterobacterales</taxon>
        <taxon>Enterobacteriaceae</taxon>
        <taxon>Escherichia</taxon>
    </lineage>
</organism>
<dbReference type="AlphaFoldDB" id="A0A3S5DVQ4"/>
<name>A0A3S5DVQ4_ECOLX</name>
<dbReference type="GO" id="GO:0015774">
    <property type="term" value="P:polysaccharide transport"/>
    <property type="evidence" value="ECO:0007669"/>
    <property type="project" value="InterPro"/>
</dbReference>
<dbReference type="Pfam" id="PF05159">
    <property type="entry name" value="Capsule_synth"/>
    <property type="match status" value="1"/>
</dbReference>
<dbReference type="InterPro" id="IPR007833">
    <property type="entry name" value="Capsule_polysaccharide_synth"/>
</dbReference>